<dbReference type="STRING" id="272558.gene:10729589"/>
<keyword evidence="2" id="KW-0472">Membrane</keyword>
<dbReference type="eggNOG" id="COG3087">
    <property type="taxonomic scope" value="Bacteria"/>
</dbReference>
<dbReference type="AlphaFoldDB" id="Q9K6Q2"/>
<keyword evidence="2" id="KW-0812">Transmembrane</keyword>
<evidence type="ECO:0000313" key="4">
    <source>
        <dbReference type="Proteomes" id="UP000001258"/>
    </source>
</evidence>
<dbReference type="RefSeq" id="WP_010899802.1">
    <property type="nucleotide sequence ID" value="NC_002570.2"/>
</dbReference>
<sequence>MRKRIIVNTFKQYLTLFMVFLVVSSGILPMYPAPLYAEGNQSEDEWVLSKEVEGQTSKKVGKEEEFSYDINLKVPDDLEEFENLTVIDEIDSRLTIQQVIVVVDDEVDSSIPSDLDGQKVSVKFSGDQLKHLVGKTVTVQVTVQLNDDVEAGEQIENIAEVIGDGTSLVESNNVTVTVVGDEEQPVEEEEAESESKLELEQQEEASEEEETVVGINNVEANNVLEINDVDSYGISINILDGSLSQIRQFDGNNFNADPKAIVMVTGIPGNVLVNNGLAVHPTENAFYAYGASPEIPHGLYRITPDGVAELVGILDGVAANGVISQDGNIFPVCIMPQSLV</sequence>
<organism evidence="3 4">
    <name type="scientific">Halalkalibacterium halodurans (strain ATCC BAA-125 / DSM 18197 / FERM 7344 / JCM 9153 / C-125)</name>
    <name type="common">Bacillus halodurans</name>
    <dbReference type="NCBI Taxonomy" id="272558"/>
    <lineage>
        <taxon>Bacteria</taxon>
        <taxon>Bacillati</taxon>
        <taxon>Bacillota</taxon>
        <taxon>Bacilli</taxon>
        <taxon>Bacillales</taxon>
        <taxon>Bacillaceae</taxon>
        <taxon>Halalkalibacterium (ex Joshi et al. 2022)</taxon>
    </lineage>
</organism>
<accession>Q9K6Q2</accession>
<dbReference type="NCBIfam" id="TIGR04226">
    <property type="entry name" value="RrgB_K2N_iso_D2"/>
    <property type="match status" value="1"/>
</dbReference>
<evidence type="ECO:0000256" key="2">
    <source>
        <dbReference type="SAM" id="Phobius"/>
    </source>
</evidence>
<gene>
    <name evidence="3" type="ordered locus">BH3676</name>
</gene>
<feature type="region of interest" description="Disordered" evidence="1">
    <location>
        <begin position="182"/>
        <end position="206"/>
    </location>
</feature>
<dbReference type="HOGENOM" id="CLU_815491_0_0_9"/>
<feature type="compositionally biased region" description="Acidic residues" evidence="1">
    <location>
        <begin position="182"/>
        <end position="192"/>
    </location>
</feature>
<feature type="transmembrane region" description="Helical" evidence="2">
    <location>
        <begin position="12"/>
        <end position="31"/>
    </location>
</feature>
<protein>
    <submittedName>
        <fullName evidence="3">BH3676 protein</fullName>
    </submittedName>
</protein>
<dbReference type="EMBL" id="BA000004">
    <property type="protein sequence ID" value="BAB07395.1"/>
    <property type="molecule type" value="Genomic_DNA"/>
</dbReference>
<keyword evidence="4" id="KW-1185">Reference proteome</keyword>
<dbReference type="KEGG" id="bha:BH3676"/>
<dbReference type="PIR" id="D84109">
    <property type="entry name" value="D84109"/>
</dbReference>
<dbReference type="Gene3D" id="2.60.40.740">
    <property type="match status" value="1"/>
</dbReference>
<proteinExistence type="predicted"/>
<evidence type="ECO:0000313" key="3">
    <source>
        <dbReference type="EMBL" id="BAB07395.1"/>
    </source>
</evidence>
<name>Q9K6Q2_HALH5</name>
<reference evidence="3 4" key="1">
    <citation type="journal article" date="2000" name="Nucleic Acids Res.">
        <title>Complete genome sequence of the alkaliphilic bacterium Bacillus halodurans and genomic sequence comparison with Bacillus subtilis.</title>
        <authorList>
            <person name="Takami H."/>
            <person name="Nakasone K."/>
            <person name="Takaki Y."/>
            <person name="Maeno G."/>
            <person name="Sasaki R."/>
            <person name="Masui N."/>
            <person name="Fuji F."/>
            <person name="Hirama C."/>
            <person name="Nakamura Y."/>
            <person name="Ogasawara N."/>
            <person name="Kuhara S."/>
            <person name="Horikoshi K."/>
        </authorList>
    </citation>
    <scope>NUCLEOTIDE SEQUENCE [LARGE SCALE GENOMIC DNA]</scope>
    <source>
        <strain evidence="4">ATCC BAA-125 / DSM 18197 / FERM 7344 / JCM 9153 / C-125</strain>
    </source>
</reference>
<keyword evidence="2" id="KW-1133">Transmembrane helix</keyword>
<dbReference type="InterPro" id="IPR026466">
    <property type="entry name" value="Fim_isopep_form_D2_dom"/>
</dbReference>
<dbReference type="Proteomes" id="UP000001258">
    <property type="component" value="Chromosome"/>
</dbReference>
<evidence type="ECO:0000256" key="1">
    <source>
        <dbReference type="SAM" id="MobiDB-lite"/>
    </source>
</evidence>